<keyword evidence="2" id="KW-1185">Reference proteome</keyword>
<organism evidence="1 2">
    <name type="scientific">Erythrobacter litoralis</name>
    <dbReference type="NCBI Taxonomy" id="39960"/>
    <lineage>
        <taxon>Bacteria</taxon>
        <taxon>Pseudomonadati</taxon>
        <taxon>Pseudomonadota</taxon>
        <taxon>Alphaproteobacteria</taxon>
        <taxon>Sphingomonadales</taxon>
        <taxon>Erythrobacteraceae</taxon>
        <taxon>Erythrobacter/Porphyrobacter group</taxon>
        <taxon>Erythrobacter</taxon>
    </lineage>
</organism>
<name>A0A074NL40_9SPHN</name>
<dbReference type="EMBL" id="JMIX01000003">
    <property type="protein sequence ID" value="KEO98492.1"/>
    <property type="molecule type" value="Genomic_DNA"/>
</dbReference>
<evidence type="ECO:0000313" key="1">
    <source>
        <dbReference type="EMBL" id="KEO98492.1"/>
    </source>
</evidence>
<reference evidence="1 2" key="1">
    <citation type="submission" date="2014-04" db="EMBL/GenBank/DDBJ databases">
        <title>A comprehensive comparison of genomes of Erythrobacter spp. Strains.</title>
        <authorList>
            <person name="Zheng Q."/>
        </authorList>
    </citation>
    <scope>NUCLEOTIDE SEQUENCE [LARGE SCALE GENOMIC DNA]</scope>
    <source>
        <strain evidence="1 2">DSM 8509</strain>
    </source>
</reference>
<comment type="caution">
    <text evidence="1">The sequence shown here is derived from an EMBL/GenBank/DDBJ whole genome shotgun (WGS) entry which is preliminary data.</text>
</comment>
<gene>
    <name evidence="1" type="ORF">EH32_05100</name>
</gene>
<accession>A0A074NL40</accession>
<evidence type="ECO:0000313" key="2">
    <source>
        <dbReference type="Proteomes" id="UP000027866"/>
    </source>
</evidence>
<dbReference type="AlphaFoldDB" id="A0A074NL40"/>
<sequence length="94" mass="10767">MQKEDRDIFRRGPLSKLDQARSILDAGRLVADIHFTDTIDDAQKAAIRDHLLDQAERMKSGLDDIKDDDDASYFLAVKYVECKAGWIQMNLQLN</sequence>
<protein>
    <submittedName>
        <fullName evidence="1">Uncharacterized protein</fullName>
    </submittedName>
</protein>
<proteinExistence type="predicted"/>
<dbReference type="Proteomes" id="UP000027866">
    <property type="component" value="Unassembled WGS sequence"/>
</dbReference>